<accession>A0A517ZU68</accession>
<dbReference type="SUPFAM" id="SSF52540">
    <property type="entry name" value="P-loop containing nucleoside triphosphate hydrolases"/>
    <property type="match status" value="1"/>
</dbReference>
<evidence type="ECO:0000313" key="1">
    <source>
        <dbReference type="EMBL" id="QDU45985.1"/>
    </source>
</evidence>
<dbReference type="KEGG" id="sdyn:Mal52_44820"/>
<reference evidence="1 2" key="1">
    <citation type="submission" date="2019-02" db="EMBL/GenBank/DDBJ databases">
        <title>Deep-cultivation of Planctomycetes and their phenomic and genomic characterization uncovers novel biology.</title>
        <authorList>
            <person name="Wiegand S."/>
            <person name="Jogler M."/>
            <person name="Boedeker C."/>
            <person name="Pinto D."/>
            <person name="Vollmers J."/>
            <person name="Rivas-Marin E."/>
            <person name="Kohn T."/>
            <person name="Peeters S.H."/>
            <person name="Heuer A."/>
            <person name="Rast P."/>
            <person name="Oberbeckmann S."/>
            <person name="Bunk B."/>
            <person name="Jeske O."/>
            <person name="Meyerdierks A."/>
            <person name="Storesund J.E."/>
            <person name="Kallscheuer N."/>
            <person name="Luecker S."/>
            <person name="Lage O.M."/>
            <person name="Pohl T."/>
            <person name="Merkel B.J."/>
            <person name="Hornburger P."/>
            <person name="Mueller R.-W."/>
            <person name="Bruemmer F."/>
            <person name="Labrenz M."/>
            <person name="Spormann A.M."/>
            <person name="Op den Camp H."/>
            <person name="Overmann J."/>
            <person name="Amann R."/>
            <person name="Jetten M.S.M."/>
            <person name="Mascher T."/>
            <person name="Medema M.H."/>
            <person name="Devos D.P."/>
            <person name="Kaster A.-K."/>
            <person name="Ovreas L."/>
            <person name="Rohde M."/>
            <person name="Galperin M.Y."/>
            <person name="Jogler C."/>
        </authorList>
    </citation>
    <scope>NUCLEOTIDE SEQUENCE [LARGE SCALE GENOMIC DNA]</scope>
    <source>
        <strain evidence="1 2">Mal52</strain>
    </source>
</reference>
<dbReference type="AlphaFoldDB" id="A0A517ZU68"/>
<dbReference type="RefSeq" id="WP_145378515.1">
    <property type="nucleotide sequence ID" value="NZ_CP036276.1"/>
</dbReference>
<keyword evidence="2" id="KW-1185">Reference proteome</keyword>
<dbReference type="InterPro" id="IPR027417">
    <property type="entry name" value="P-loop_NTPase"/>
</dbReference>
<dbReference type="InterPro" id="IPR059206">
    <property type="entry name" value="Sll1717-like"/>
</dbReference>
<dbReference type="EMBL" id="CP036276">
    <property type="protein sequence ID" value="QDU45985.1"/>
    <property type="molecule type" value="Genomic_DNA"/>
</dbReference>
<organism evidence="1 2">
    <name type="scientific">Symmachiella dynata</name>
    <dbReference type="NCBI Taxonomy" id="2527995"/>
    <lineage>
        <taxon>Bacteria</taxon>
        <taxon>Pseudomonadati</taxon>
        <taxon>Planctomycetota</taxon>
        <taxon>Planctomycetia</taxon>
        <taxon>Planctomycetales</taxon>
        <taxon>Planctomycetaceae</taxon>
        <taxon>Symmachiella</taxon>
    </lineage>
</organism>
<dbReference type="NCBIfam" id="NF047389">
    <property type="entry name" value="ATPase_Sll1717"/>
    <property type="match status" value="1"/>
</dbReference>
<dbReference type="Proteomes" id="UP000319383">
    <property type="component" value="Chromosome"/>
</dbReference>
<evidence type="ECO:0000313" key="2">
    <source>
        <dbReference type="Proteomes" id="UP000319383"/>
    </source>
</evidence>
<protein>
    <recommendedName>
        <fullName evidence="3">DNA repair ATPase</fullName>
    </recommendedName>
</protein>
<proteinExistence type="predicted"/>
<gene>
    <name evidence="1" type="ORF">Mal52_44820</name>
</gene>
<evidence type="ECO:0008006" key="3">
    <source>
        <dbReference type="Google" id="ProtNLM"/>
    </source>
</evidence>
<name>A0A517ZU68_9PLAN</name>
<sequence>MSAKPSKQFRFCKTDNIGAPGAEEDAEFLNSCFVETGDLELLSNPEDRHVIILGRTGTGKTALIHKLKTTDGARVIEIKPENLALTYIANSNVLNFFTELGINLDPFYKLLWRHVFTVEILTRFFDQHPVGDNSPTIYDRLRTLFSHSNREDSDLRQSIDYLEEWGKSFWSETEFRIKEITQKVENDLQQSLKATIGTDVLHVGGELSKGKKLSEEQRAEVINRGQEVVSKTQVRDLHQVFSLLDKVLSDKQKTYYIVIDGLDANWVEERLRYKLIMGLIMTAREFIPVSHAKIVIALRRDLIERVFRRTRESGFQEEKYQGLYLPLSWSKQQILEVLDSRVRKLVRRRYTKKPVGYKDLLPKTYRGESLGEYIYSIADRPRDVIALFNICVLVAIDKSGLSETEFTKAVAEYSRARLRALADEWHADYPDLVDFTELLSGRTTSFKIHTVRSAHVVDLCLNIVSDIPGGKGILHSSARGVVDELIKPEDFRKTLFQCFYHIGLVGLKTSADMAESWVDDTGQAVTRRQIDSNTSVVIAPKYVVAVGIDMRS</sequence>